<evidence type="ECO:0000313" key="2">
    <source>
        <dbReference type="Proteomes" id="UP000489961"/>
    </source>
</evidence>
<dbReference type="EMBL" id="CADDTS010000027">
    <property type="protein sequence ID" value="CAB1214520.1"/>
    <property type="molecule type" value="Genomic_DNA"/>
</dbReference>
<dbReference type="Gene3D" id="3.40.50.1820">
    <property type="entry name" value="alpha/beta hydrolase"/>
    <property type="match status" value="1"/>
</dbReference>
<dbReference type="RefSeq" id="WP_174559500.1">
    <property type="nucleotide sequence ID" value="NZ_CADDTS010000027.1"/>
</dbReference>
<dbReference type="InterPro" id="IPR029058">
    <property type="entry name" value="AB_hydrolase_fold"/>
</dbReference>
<dbReference type="Proteomes" id="UP000489961">
    <property type="component" value="Unassembled WGS sequence"/>
</dbReference>
<dbReference type="SUPFAM" id="SSF53474">
    <property type="entry name" value="alpha/beta-Hydrolases"/>
    <property type="match status" value="1"/>
</dbReference>
<accession>A0A811GAR0</accession>
<organism evidence="1 2">
    <name type="scientific">Acinetobacter bouvetii</name>
    <dbReference type="NCBI Taxonomy" id="202951"/>
    <lineage>
        <taxon>Bacteria</taxon>
        <taxon>Pseudomonadati</taxon>
        <taxon>Pseudomonadota</taxon>
        <taxon>Gammaproteobacteria</taxon>
        <taxon>Moraxellales</taxon>
        <taxon>Moraxellaceae</taxon>
        <taxon>Acinetobacter</taxon>
    </lineage>
</organism>
<evidence type="ECO:0008006" key="3">
    <source>
        <dbReference type="Google" id="ProtNLM"/>
    </source>
</evidence>
<proteinExistence type="predicted"/>
<protein>
    <recommendedName>
        <fullName evidence="3">Alpha/beta hydrolase</fullName>
    </recommendedName>
</protein>
<dbReference type="AlphaFoldDB" id="A0A811GAR0"/>
<name>A0A811GAR0_9GAMM</name>
<evidence type="ECO:0000313" key="1">
    <source>
        <dbReference type="EMBL" id="CAB1214520.1"/>
    </source>
</evidence>
<gene>
    <name evidence="1" type="ORF">SFB21_1590</name>
</gene>
<reference evidence="1 2" key="1">
    <citation type="submission" date="2020-02" db="EMBL/GenBank/DDBJ databases">
        <authorList>
            <person name="Chaudhuri R."/>
        </authorList>
    </citation>
    <scope>NUCLEOTIDE SEQUENCE [LARGE SCALE GENOMIC DNA]</scope>
    <source>
        <strain evidence="1">SFB21</strain>
    </source>
</reference>
<sequence>MKIIFIHGMNQQNYDEKSLKHLWLNTFQAGLNNAQLNINIHSLEIRIPFYGDLLSKHHLYNSLDLNTLLPKSLSHLHLPFHLRHNSTMVPEQHPCVSKLPCFNPEHAASLTQRLALISALTRDHAFKELALFLNHYPKLHETFIHKFLIETYLYLSNPDFMHEVHHRIMSYLHPELDHIIVAHSLGSVITYNLLHQFSNFRIQRFITLGSPLAFKVIQEKLNLPISRPPQLQGDWFNFYSPDDFLTAFPLSEAPFNFEPPIINQAITTFLQNPHSITGYLQHPAVIKSIIDGLNLKKIAIYR</sequence>
<comment type="caution">
    <text evidence="1">The sequence shown here is derived from an EMBL/GenBank/DDBJ whole genome shotgun (WGS) entry which is preliminary data.</text>
</comment>